<evidence type="ECO:0000313" key="2">
    <source>
        <dbReference type="EMBL" id="KAJ4364982.1"/>
    </source>
</evidence>
<feature type="region of interest" description="Disordered" evidence="1">
    <location>
        <begin position="372"/>
        <end position="408"/>
    </location>
</feature>
<feature type="compositionally biased region" description="Polar residues" evidence="1">
    <location>
        <begin position="246"/>
        <end position="255"/>
    </location>
</feature>
<organism evidence="2 3">
    <name type="scientific">Neocucurbitaria cava</name>
    <dbReference type="NCBI Taxonomy" id="798079"/>
    <lineage>
        <taxon>Eukaryota</taxon>
        <taxon>Fungi</taxon>
        <taxon>Dikarya</taxon>
        <taxon>Ascomycota</taxon>
        <taxon>Pezizomycotina</taxon>
        <taxon>Dothideomycetes</taxon>
        <taxon>Pleosporomycetidae</taxon>
        <taxon>Pleosporales</taxon>
        <taxon>Pleosporineae</taxon>
        <taxon>Cucurbitariaceae</taxon>
        <taxon>Neocucurbitaria</taxon>
    </lineage>
</organism>
<feature type="compositionally biased region" description="Basic and acidic residues" evidence="1">
    <location>
        <begin position="840"/>
        <end position="853"/>
    </location>
</feature>
<evidence type="ECO:0000256" key="1">
    <source>
        <dbReference type="SAM" id="MobiDB-lite"/>
    </source>
</evidence>
<gene>
    <name evidence="2" type="ORF">N0V83_008598</name>
</gene>
<feature type="region of interest" description="Disordered" evidence="1">
    <location>
        <begin position="1044"/>
        <end position="1075"/>
    </location>
</feature>
<feature type="region of interest" description="Disordered" evidence="1">
    <location>
        <begin position="182"/>
        <end position="234"/>
    </location>
</feature>
<feature type="region of interest" description="Disordered" evidence="1">
    <location>
        <begin position="629"/>
        <end position="669"/>
    </location>
</feature>
<comment type="caution">
    <text evidence="2">The sequence shown here is derived from an EMBL/GenBank/DDBJ whole genome shotgun (WGS) entry which is preliminary data.</text>
</comment>
<proteinExistence type="predicted"/>
<dbReference type="OrthoDB" id="3437384at2759"/>
<feature type="compositionally biased region" description="Polar residues" evidence="1">
    <location>
        <begin position="473"/>
        <end position="483"/>
    </location>
</feature>
<reference evidence="2" key="1">
    <citation type="submission" date="2022-10" db="EMBL/GenBank/DDBJ databases">
        <title>Tapping the CABI collections for fungal endophytes: first genome assemblies for Collariella, Neodidymelliopsis, Ascochyta clinopodiicola, Didymella pomorum, Didymosphaeria variabile, Neocosmospora piperis and Neocucurbitaria cava.</title>
        <authorList>
            <person name="Hill R."/>
        </authorList>
    </citation>
    <scope>NUCLEOTIDE SEQUENCE</scope>
    <source>
        <strain evidence="2">IMI 356814</strain>
    </source>
</reference>
<feature type="region of interest" description="Disordered" evidence="1">
    <location>
        <begin position="438"/>
        <end position="484"/>
    </location>
</feature>
<feature type="region of interest" description="Disordered" evidence="1">
    <location>
        <begin position="309"/>
        <end position="355"/>
    </location>
</feature>
<feature type="region of interest" description="Disordered" evidence="1">
    <location>
        <begin position="840"/>
        <end position="880"/>
    </location>
</feature>
<feature type="region of interest" description="Disordered" evidence="1">
    <location>
        <begin position="1"/>
        <end position="52"/>
    </location>
</feature>
<feature type="region of interest" description="Disordered" evidence="1">
    <location>
        <begin position="744"/>
        <end position="779"/>
    </location>
</feature>
<sequence>MASKLCCTAEQDGRPDSPELPNTRVSQATPAKRPLLPKDAASSNSRFTSAQSADLHELRNIFENAQDQADGVASPPRASHARKRGSLYSLRSLHKMTSMRSIIRRKFSKDLPKGLLTTPKRPKSKDKSVSEVPATVVKQQIDGPNQQLNITKDDLKKHLLSDRKPDEGGYDPDAEVLDDIASNIGKKTPGKRPSLHSIDWTPSTASKLTPGSSTKGRNSPELKRDLNPYQILKPRTDNFSTRFAQVFSTPNLRSDSANERDRKSRRSHSATSMRLPRPSPISPLRLPSLTTYDKNGVSWSDAMNESLRLSQFPIPPRHKTPKASETTSGTKQDSEDSHTNDQGQESAPVVSPHQGLDSLAVLPTRAVEIRVQQPTSISSPRTSASVRGVFRENALPNKERDDEYDEDNPRHSVHLYSMRISHHLRSGSLLSWDRLTDAPDLPERPHPFRERTVSDQSRHSHVRKQLARDERQTSSSGFASSKVPSRWGKVLPKDVDLRADVASSIYSSRPQSPPDSFSGSMVNLSRAGTGHHAFSISSRDITKLRRSKSFPKVKQEIPSTAQSYGNLNITTQETTIEMTLLHKPHTLARKNSVADTKVSKFREEFSPSPPKKKLTSSASIMKLLNPKRLSLRSQSEANLHPDSPGMTMDGPFDAIPASDHRERQQSRSMMSLQAEQEALGKKHGADHVWDQALLAHQQEKASLILPKNRDLAVHANPFRERSASVATRRPSTCEDAVFAFDTVSPSRPHSSQLFSPPSPNELSPTGIPRRSASAGRDDDTTGLEVSIAFERQGDSTEVVGAWGRYPSHTRHERVFTARQVDRVDTRDFALEKTIRLASVKKDDHDSDLVDPTERPPSPPLLPGERKRNKKVGNGRMAKSNSMTFGKNFFKNYSKIFKSQSTEFRKHGRGHRSSIASGGILEFPELELLPNVWPGNTTKEGSATPRNGRVEQAGRQMHRTISGLKSDGKLQVEDSMAILRPRRNSSAPNLNEVSSHDGAQDFEHTADRARVWSMYYENCVSSFPRMSSEANSGIEDFGGAVRQSVDNKRSSMHSRSLPGRFSKHSRNASQLSRASVLSRASARPSFISHASDGAGEDQSLVSVRRSTMDLISKFKEQEMDEHERVMSLAGAEGCTGRSSVAT</sequence>
<feature type="compositionally biased region" description="Polar residues" evidence="1">
    <location>
        <begin position="372"/>
        <end position="385"/>
    </location>
</feature>
<feature type="region of interest" description="Disordered" evidence="1">
    <location>
        <begin position="110"/>
        <end position="145"/>
    </location>
</feature>
<evidence type="ECO:0000313" key="3">
    <source>
        <dbReference type="Proteomes" id="UP001140560"/>
    </source>
</evidence>
<feature type="compositionally biased region" description="Polar residues" evidence="1">
    <location>
        <begin position="41"/>
        <end position="52"/>
    </location>
</feature>
<feature type="compositionally biased region" description="Polar residues" evidence="1">
    <location>
        <begin position="744"/>
        <end position="763"/>
    </location>
</feature>
<dbReference type="Proteomes" id="UP001140560">
    <property type="component" value="Unassembled WGS sequence"/>
</dbReference>
<keyword evidence="3" id="KW-1185">Reference proteome</keyword>
<feature type="compositionally biased region" description="Polar residues" evidence="1">
    <location>
        <begin position="983"/>
        <end position="992"/>
    </location>
</feature>
<dbReference type="EMBL" id="JAPEUY010000016">
    <property type="protein sequence ID" value="KAJ4364982.1"/>
    <property type="molecule type" value="Genomic_DNA"/>
</dbReference>
<feature type="region of interest" description="Disordered" evidence="1">
    <location>
        <begin position="980"/>
        <end position="1000"/>
    </location>
</feature>
<feature type="compositionally biased region" description="Polar residues" evidence="1">
    <location>
        <begin position="200"/>
        <end position="217"/>
    </location>
</feature>
<protein>
    <submittedName>
        <fullName evidence="2">Uncharacterized protein</fullName>
    </submittedName>
</protein>
<dbReference type="AlphaFoldDB" id="A0A9W9CIW9"/>
<accession>A0A9W9CIW9</accession>
<feature type="region of interest" description="Disordered" evidence="1">
    <location>
        <begin position="246"/>
        <end position="288"/>
    </location>
</feature>
<name>A0A9W9CIW9_9PLEO</name>
<feature type="compositionally biased region" description="Basic and acidic residues" evidence="1">
    <location>
        <begin position="438"/>
        <end position="458"/>
    </location>
</feature>